<accession>A0ABP6CZY4</accession>
<comment type="caution">
    <text evidence="2">The sequence shown here is derived from an EMBL/GenBank/DDBJ whole genome shotgun (WGS) entry which is preliminary data.</text>
</comment>
<evidence type="ECO:0000256" key="1">
    <source>
        <dbReference type="SAM" id="MobiDB-lite"/>
    </source>
</evidence>
<evidence type="ECO:0000313" key="2">
    <source>
        <dbReference type="EMBL" id="GAA2632333.1"/>
    </source>
</evidence>
<proteinExistence type="predicted"/>
<gene>
    <name evidence="2" type="ORF">GCM10010307_25520</name>
</gene>
<feature type="compositionally biased region" description="Basic and acidic residues" evidence="1">
    <location>
        <begin position="23"/>
        <end position="33"/>
    </location>
</feature>
<keyword evidence="3" id="KW-1185">Reference proteome</keyword>
<sequence length="135" mass="13896">MARRRRAVTSGGRRGGRGLETTRASERGGFRRGEGAIGIPDGYDGGVVLLRGDGHVLGELRRGQLPAGDAGGDRVGEVGGALVGRLGRGRLGGQRSRALGVQVGDEGVGAEQVLRARNERGAAQVGRGETRDCQA</sequence>
<dbReference type="Proteomes" id="UP001500151">
    <property type="component" value="Unassembled WGS sequence"/>
</dbReference>
<feature type="region of interest" description="Disordered" evidence="1">
    <location>
        <begin position="1"/>
        <end position="33"/>
    </location>
</feature>
<reference evidence="3" key="1">
    <citation type="journal article" date="2019" name="Int. J. Syst. Evol. Microbiol.">
        <title>The Global Catalogue of Microorganisms (GCM) 10K type strain sequencing project: providing services to taxonomists for standard genome sequencing and annotation.</title>
        <authorList>
            <consortium name="The Broad Institute Genomics Platform"/>
            <consortium name="The Broad Institute Genome Sequencing Center for Infectious Disease"/>
            <person name="Wu L."/>
            <person name="Ma J."/>
        </authorList>
    </citation>
    <scope>NUCLEOTIDE SEQUENCE [LARGE SCALE GENOMIC DNA]</scope>
    <source>
        <strain evidence="3">JCM 4524</strain>
    </source>
</reference>
<organism evidence="2 3">
    <name type="scientific">Streptomyces vastus</name>
    <dbReference type="NCBI Taxonomy" id="285451"/>
    <lineage>
        <taxon>Bacteria</taxon>
        <taxon>Bacillati</taxon>
        <taxon>Actinomycetota</taxon>
        <taxon>Actinomycetes</taxon>
        <taxon>Kitasatosporales</taxon>
        <taxon>Streptomycetaceae</taxon>
        <taxon>Streptomyces</taxon>
    </lineage>
</organism>
<protein>
    <submittedName>
        <fullName evidence="2">Uncharacterized protein</fullName>
    </submittedName>
</protein>
<name>A0ABP6CZY4_9ACTN</name>
<evidence type="ECO:0000313" key="3">
    <source>
        <dbReference type="Proteomes" id="UP001500151"/>
    </source>
</evidence>
<dbReference type="EMBL" id="BAAASJ010000027">
    <property type="protein sequence ID" value="GAA2632333.1"/>
    <property type="molecule type" value="Genomic_DNA"/>
</dbReference>